<comment type="caution">
    <text evidence="2">The sequence shown here is derived from an EMBL/GenBank/DDBJ whole genome shotgun (WGS) entry which is preliminary data.</text>
</comment>
<evidence type="ECO:0000256" key="1">
    <source>
        <dbReference type="SAM" id="Phobius"/>
    </source>
</evidence>
<keyword evidence="3" id="KW-1185">Reference proteome</keyword>
<proteinExistence type="predicted"/>
<evidence type="ECO:0000313" key="2">
    <source>
        <dbReference type="EMBL" id="GIX72257.1"/>
    </source>
</evidence>
<name>A0AAV4MJ75_CAEEX</name>
<evidence type="ECO:0000313" key="3">
    <source>
        <dbReference type="Proteomes" id="UP001054945"/>
    </source>
</evidence>
<feature type="transmembrane region" description="Helical" evidence="1">
    <location>
        <begin position="50"/>
        <end position="67"/>
    </location>
</feature>
<protein>
    <submittedName>
        <fullName evidence="2">Uncharacterized protein</fullName>
    </submittedName>
</protein>
<keyword evidence="1" id="KW-0472">Membrane</keyword>
<dbReference type="AlphaFoldDB" id="A0AAV4MJ75"/>
<feature type="transmembrane region" description="Helical" evidence="1">
    <location>
        <begin position="21"/>
        <end position="44"/>
    </location>
</feature>
<accession>A0AAV4MJ75</accession>
<gene>
    <name evidence="2" type="ORF">CEXT_228621</name>
</gene>
<keyword evidence="1" id="KW-1133">Transmembrane helix</keyword>
<sequence length="125" mass="14128">MTDRVDDEAYKFLPPVVRSADLLLLASFPSLLSFHALSVLLILSQLHLDRHAVLIVFAFFLMLLLSSESTERRTSFRTSCRACLRAVFCCECKGSRSRRRRQGTGPAGLCVEEVQRDNVSFIYNA</sequence>
<keyword evidence="1" id="KW-0812">Transmembrane</keyword>
<dbReference type="EMBL" id="BPLR01002296">
    <property type="protein sequence ID" value="GIX72257.1"/>
    <property type="molecule type" value="Genomic_DNA"/>
</dbReference>
<organism evidence="2 3">
    <name type="scientific">Caerostris extrusa</name>
    <name type="common">Bark spider</name>
    <name type="synonym">Caerostris bankana</name>
    <dbReference type="NCBI Taxonomy" id="172846"/>
    <lineage>
        <taxon>Eukaryota</taxon>
        <taxon>Metazoa</taxon>
        <taxon>Ecdysozoa</taxon>
        <taxon>Arthropoda</taxon>
        <taxon>Chelicerata</taxon>
        <taxon>Arachnida</taxon>
        <taxon>Araneae</taxon>
        <taxon>Araneomorphae</taxon>
        <taxon>Entelegynae</taxon>
        <taxon>Araneoidea</taxon>
        <taxon>Araneidae</taxon>
        <taxon>Caerostris</taxon>
    </lineage>
</organism>
<dbReference type="Proteomes" id="UP001054945">
    <property type="component" value="Unassembled WGS sequence"/>
</dbReference>
<reference evidence="2 3" key="1">
    <citation type="submission" date="2021-06" db="EMBL/GenBank/DDBJ databases">
        <title>Caerostris extrusa draft genome.</title>
        <authorList>
            <person name="Kono N."/>
            <person name="Arakawa K."/>
        </authorList>
    </citation>
    <scope>NUCLEOTIDE SEQUENCE [LARGE SCALE GENOMIC DNA]</scope>
</reference>